<name>A0A225U4M7_RAOOR</name>
<dbReference type="AlphaFoldDB" id="A0A225U4M7"/>
<evidence type="ECO:0000259" key="1">
    <source>
        <dbReference type="Pfam" id="PF00117"/>
    </source>
</evidence>
<dbReference type="PaxDb" id="1286170-RORB6_06435"/>
<dbReference type="NCBIfam" id="NF006562">
    <property type="entry name" value="PRK09065.1"/>
    <property type="match status" value="1"/>
</dbReference>
<comment type="caution">
    <text evidence="2">The sequence shown here is derived from an EMBL/GenBank/DDBJ whole genome shotgun (WGS) entry which is preliminary data.</text>
</comment>
<feature type="domain" description="Glutamine amidotransferase" evidence="1">
    <location>
        <begin position="78"/>
        <end position="195"/>
    </location>
</feature>
<dbReference type="PANTHER" id="PTHR42695:SF5">
    <property type="entry name" value="GLUTAMINE AMIDOTRANSFERASE YLR126C-RELATED"/>
    <property type="match status" value="1"/>
</dbReference>
<reference evidence="2 3" key="1">
    <citation type="submission" date="2017-07" db="EMBL/GenBank/DDBJ databases">
        <title>Raoultella ornithinolytica strain HH3 draft genome.</title>
        <authorList>
            <person name="Duceppe M.-O."/>
            <person name="Huang H."/>
            <person name="Phipps-Todd B."/>
        </authorList>
    </citation>
    <scope>NUCLEOTIDE SEQUENCE [LARGE SCALE GENOMIC DNA]</scope>
    <source>
        <strain evidence="2 3">HH3</strain>
    </source>
</reference>
<sequence>MALRNKLLIVQTGAPPAEIEAEHGDLPQWFGRLLAPWRQQIATVRVYAGETLPDPDSQTVAVMTGSWAMVTDRLAWSEKTAAWIRSAMAVEMPLFGICYGHQLMADALGGEVAYHPAGRETGCKAITLSAAGRTDPLLSDRPAHFPAHLSHLQTVVRLPPDATVLAASAHDPHQIVRYTRHALSTQFHPEFTPEIARSLIHYRDDVLRTEGIDPRQLLDKVEACPVAAGILTRFVANYLEPDVAHA</sequence>
<gene>
    <name evidence="2" type="ORF">CFY86_12950</name>
</gene>
<dbReference type="EMBL" id="NKYI01000019">
    <property type="protein sequence ID" value="PIK84091.1"/>
    <property type="molecule type" value="Genomic_DNA"/>
</dbReference>
<dbReference type="Proteomes" id="UP000229713">
    <property type="component" value="Unassembled WGS sequence"/>
</dbReference>
<dbReference type="PROSITE" id="PS51273">
    <property type="entry name" value="GATASE_TYPE_1"/>
    <property type="match status" value="1"/>
</dbReference>
<dbReference type="Pfam" id="PF00117">
    <property type="entry name" value="GATase"/>
    <property type="match status" value="1"/>
</dbReference>
<dbReference type="InterPro" id="IPR044992">
    <property type="entry name" value="ChyE-like"/>
</dbReference>
<dbReference type="InterPro" id="IPR029062">
    <property type="entry name" value="Class_I_gatase-like"/>
</dbReference>
<protein>
    <submittedName>
        <fullName evidence="2">GMP synthase</fullName>
        <ecNumber evidence="2">6.3.5.2</ecNumber>
    </submittedName>
</protein>
<dbReference type="InterPro" id="IPR017926">
    <property type="entry name" value="GATASE"/>
</dbReference>
<proteinExistence type="predicted"/>
<evidence type="ECO:0000313" key="3">
    <source>
        <dbReference type="Proteomes" id="UP000229713"/>
    </source>
</evidence>
<evidence type="ECO:0000313" key="2">
    <source>
        <dbReference type="EMBL" id="PIK84091.1"/>
    </source>
</evidence>
<dbReference type="GO" id="GO:0005829">
    <property type="term" value="C:cytosol"/>
    <property type="evidence" value="ECO:0007669"/>
    <property type="project" value="TreeGrafter"/>
</dbReference>
<dbReference type="Gene3D" id="3.40.50.880">
    <property type="match status" value="1"/>
</dbReference>
<accession>A0A225U4M7</accession>
<dbReference type="GO" id="GO:0003922">
    <property type="term" value="F:GMP synthase (glutamine-hydrolyzing) activity"/>
    <property type="evidence" value="ECO:0007669"/>
    <property type="project" value="UniProtKB-EC"/>
</dbReference>
<dbReference type="RefSeq" id="WP_015584350.1">
    <property type="nucleotide sequence ID" value="NZ_ABDFAB020000001.1"/>
</dbReference>
<dbReference type="PANTHER" id="PTHR42695">
    <property type="entry name" value="GLUTAMINE AMIDOTRANSFERASE YLR126C-RELATED"/>
    <property type="match status" value="1"/>
</dbReference>
<dbReference type="EC" id="6.3.5.2" evidence="2"/>
<keyword evidence="2" id="KW-0436">Ligase</keyword>
<organism evidence="2 3">
    <name type="scientific">Raoultella ornithinolytica</name>
    <name type="common">Klebsiella ornithinolytica</name>
    <dbReference type="NCBI Taxonomy" id="54291"/>
    <lineage>
        <taxon>Bacteria</taxon>
        <taxon>Pseudomonadati</taxon>
        <taxon>Pseudomonadota</taxon>
        <taxon>Gammaproteobacteria</taxon>
        <taxon>Enterobacterales</taxon>
        <taxon>Enterobacteriaceae</taxon>
        <taxon>Klebsiella/Raoultella group</taxon>
        <taxon>Raoultella</taxon>
    </lineage>
</organism>
<dbReference type="CDD" id="cd01741">
    <property type="entry name" value="GATase1_1"/>
    <property type="match status" value="1"/>
</dbReference>
<dbReference type="SUPFAM" id="SSF52317">
    <property type="entry name" value="Class I glutamine amidotransferase-like"/>
    <property type="match status" value="1"/>
</dbReference>